<name>A0A5J6V3J6_9MICO</name>
<dbReference type="Gene3D" id="3.30.420.40">
    <property type="match status" value="2"/>
</dbReference>
<dbReference type="SUPFAM" id="SSF53067">
    <property type="entry name" value="Actin-like ATPase domain"/>
    <property type="match status" value="1"/>
</dbReference>
<evidence type="ECO:0000256" key="1">
    <source>
        <dbReference type="ARBA" id="ARBA00006479"/>
    </source>
</evidence>
<dbReference type="Pfam" id="PF00480">
    <property type="entry name" value="ROK"/>
    <property type="match status" value="1"/>
</dbReference>
<protein>
    <submittedName>
        <fullName evidence="3">ROK family transcriptional regulator</fullName>
    </submittedName>
</protein>
<gene>
    <name evidence="3" type="ORF">FY030_06740</name>
</gene>
<organism evidence="3 4">
    <name type="scientific">Ornithinimicrobium pratense</name>
    <dbReference type="NCBI Taxonomy" id="2593973"/>
    <lineage>
        <taxon>Bacteria</taxon>
        <taxon>Bacillati</taxon>
        <taxon>Actinomycetota</taxon>
        <taxon>Actinomycetes</taxon>
        <taxon>Micrococcales</taxon>
        <taxon>Ornithinimicrobiaceae</taxon>
        <taxon>Ornithinimicrobium</taxon>
    </lineage>
</organism>
<dbReference type="Pfam" id="PF12802">
    <property type="entry name" value="MarR_2"/>
    <property type="match status" value="1"/>
</dbReference>
<feature type="domain" description="HTH marR-type" evidence="2">
    <location>
        <begin position="30"/>
        <end position="70"/>
    </location>
</feature>
<reference evidence="3 4" key="1">
    <citation type="submission" date="2019-09" db="EMBL/GenBank/DDBJ databases">
        <title>Serinicoccus pratensis sp. nov., isolated from meadow soil.</title>
        <authorList>
            <person name="Zhang W."/>
        </authorList>
    </citation>
    <scope>NUCLEOTIDE SEQUENCE [LARGE SCALE GENOMIC DNA]</scope>
    <source>
        <strain evidence="3 4">W204</strain>
    </source>
</reference>
<dbReference type="InterPro" id="IPR036390">
    <property type="entry name" value="WH_DNA-bd_sf"/>
</dbReference>
<accession>A0A5J6V3J6</accession>
<dbReference type="PANTHER" id="PTHR18964:SF149">
    <property type="entry name" value="BIFUNCTIONAL UDP-N-ACETYLGLUCOSAMINE 2-EPIMERASE_N-ACETYLMANNOSAMINE KINASE"/>
    <property type="match status" value="1"/>
</dbReference>
<dbReference type="InterPro" id="IPR036388">
    <property type="entry name" value="WH-like_DNA-bd_sf"/>
</dbReference>
<comment type="similarity">
    <text evidence="1">Belongs to the ROK (NagC/XylR) family.</text>
</comment>
<dbReference type="GO" id="GO:0003700">
    <property type="term" value="F:DNA-binding transcription factor activity"/>
    <property type="evidence" value="ECO:0007669"/>
    <property type="project" value="InterPro"/>
</dbReference>
<evidence type="ECO:0000313" key="3">
    <source>
        <dbReference type="EMBL" id="QFG68449.1"/>
    </source>
</evidence>
<dbReference type="KEGG" id="serw:FY030_06740"/>
<keyword evidence="4" id="KW-1185">Reference proteome</keyword>
<dbReference type="InterPro" id="IPR000600">
    <property type="entry name" value="ROK"/>
</dbReference>
<dbReference type="AlphaFoldDB" id="A0A5J6V3J6"/>
<dbReference type="OrthoDB" id="5174513at2"/>
<dbReference type="InterPro" id="IPR043129">
    <property type="entry name" value="ATPase_NBD"/>
</dbReference>
<dbReference type="SUPFAM" id="SSF46785">
    <property type="entry name" value="Winged helix' DNA-binding domain"/>
    <property type="match status" value="1"/>
</dbReference>
<dbReference type="EMBL" id="CP044427">
    <property type="protein sequence ID" value="QFG68449.1"/>
    <property type="molecule type" value="Genomic_DNA"/>
</dbReference>
<dbReference type="InterPro" id="IPR000835">
    <property type="entry name" value="HTH_MarR-typ"/>
</dbReference>
<dbReference type="Proteomes" id="UP000326546">
    <property type="component" value="Chromosome"/>
</dbReference>
<evidence type="ECO:0000259" key="2">
    <source>
        <dbReference type="Pfam" id="PF12802"/>
    </source>
</evidence>
<dbReference type="RefSeq" id="WP_158060837.1">
    <property type="nucleotide sequence ID" value="NZ_CP044427.1"/>
</dbReference>
<sequence>MPLVPTPAGPGVVLAHQSSVREANLGVVMHTVCAAPEPLSRAGVAASTGLTRSTVSRLVDELVAGGLVDEGQARLAGPGRPPTPLRPTRRVCAVGLQVNAAHVAARLIDLRGQVVAESRSEPDLVGSRPEEAFSLLAGHLTEVLADLPEGGRVIGAGMALPGVVDGAGERLLRAPNLDWRDVNPAEGLRGQLPGIPLSQGNEANLAAHAFAQPAPGRSGRHSHFVYVSGEIGIGGAVVTDSRVQTGLHGFAGEIGHLPFRPGEEPCPCGSDGCLERYAGRLAMTHRAGLPPATTLAELGRRAEEGHQASRAAIDLAAEALGVVLAGVLNLLDVPTVVLGGEIGDLAERIAPTVQERVRSRVMAAAWMPLEVVRDADDVAGATGGALLPLSDVVTRPARFLTP</sequence>
<evidence type="ECO:0000313" key="4">
    <source>
        <dbReference type="Proteomes" id="UP000326546"/>
    </source>
</evidence>
<proteinExistence type="inferred from homology"/>
<dbReference type="PANTHER" id="PTHR18964">
    <property type="entry name" value="ROK (REPRESSOR, ORF, KINASE) FAMILY"/>
    <property type="match status" value="1"/>
</dbReference>
<dbReference type="Gene3D" id="1.10.10.10">
    <property type="entry name" value="Winged helix-like DNA-binding domain superfamily/Winged helix DNA-binding domain"/>
    <property type="match status" value="1"/>
</dbReference>